<proteinExistence type="predicted"/>
<accession>A0A4Y6UUF4</accession>
<dbReference type="RefSeq" id="WP_141446357.1">
    <property type="nucleotide sequence ID" value="NZ_CP041217.1"/>
</dbReference>
<dbReference type="GO" id="GO:0005975">
    <property type="term" value="P:carbohydrate metabolic process"/>
    <property type="evidence" value="ECO:0007669"/>
    <property type="project" value="InterPro"/>
</dbReference>
<dbReference type="SUPFAM" id="SSF48208">
    <property type="entry name" value="Six-hairpin glycosidases"/>
    <property type="match status" value="1"/>
</dbReference>
<dbReference type="Gene3D" id="1.50.10.10">
    <property type="match status" value="1"/>
</dbReference>
<gene>
    <name evidence="4" type="ORF">FFV09_03300</name>
</gene>
<dbReference type="InterPro" id="IPR049049">
    <property type="entry name" value="Beta-AFase-like_GH127_C"/>
</dbReference>
<feature type="domain" description="Non-reducing end beta-L-arabinofuranosidase-like GH127 middle" evidence="2">
    <location>
        <begin position="445"/>
        <end position="543"/>
    </location>
</feature>
<dbReference type="OrthoDB" id="9757939at2"/>
<name>A0A4Y6UUF4_SACBS</name>
<evidence type="ECO:0000259" key="1">
    <source>
        <dbReference type="Pfam" id="PF07944"/>
    </source>
</evidence>
<feature type="domain" description="Non-reducing end beta-L-arabinofuranosidase-like GH127 catalytic" evidence="1">
    <location>
        <begin position="21"/>
        <end position="435"/>
    </location>
</feature>
<feature type="domain" description="Non-reducing end beta-L-arabinofuranosidase-like GH127 C-terminal" evidence="3">
    <location>
        <begin position="547"/>
        <end position="661"/>
    </location>
</feature>
<dbReference type="InterPro" id="IPR049046">
    <property type="entry name" value="Beta-AFase-like_GH127_middle"/>
</dbReference>
<dbReference type="GO" id="GO:0016787">
    <property type="term" value="F:hydrolase activity"/>
    <property type="evidence" value="ECO:0007669"/>
    <property type="project" value="UniProtKB-KW"/>
</dbReference>
<dbReference type="Pfam" id="PF07944">
    <property type="entry name" value="Beta-AFase-like_GH127_cat"/>
    <property type="match status" value="1"/>
</dbReference>
<keyword evidence="4" id="KW-0378">Hydrolase</keyword>
<sequence length="665" mass="74170">MSPIPNPSERAASAAAVPAGVTLSDPFWSDYTERVQNVVIPYQYEALHDRAPGAEPSGAVRNFRIAAGQAEGAFVGWVFQDSDVAKWLEAVGYSLQIRRDAELERRADELIDLIGAAQQPDGYLNTYFTIKEPGKRWTNLTDCHELYCAGHMIEAAVAYYEATGKDKLLRIMQRMIDHVETVFGPEEGKLRGYDGHQEIELALVKLYKLTGEERYLKLAAFFINERGREPNFLREEWKSRGRRGHFEPNVRQNLDLSYFQAHKPVREQSEAVGHAVRAVYMYTAMADLARLTDDEQLRQACIRLWHNVTRTQMYVIGGIGSTHHGEAFTFDYDLPNDTVYAETCAAIGLIFFAQRMLLLEPKSEYADVMERALYNNVLGSMAQDGKHYFYVNPLEVWPQACAHNPGKHHVKSERQAWFGCACCPPNVARLLTSLGRYIYTQHGDTLYTNLYIGSELSAELGGAQVRIKQQAALPWSGDVSFEIAADRAGEFALGLRVPSWSPDMTAAVNGEPVSFSREDLEHGYLILRREWADGDVVTVSLRMSTVLVYADARVRADAHKAAIQRGPLVYCAESIDNGEPISSLRLPQTAVFSERGADDLPGGAIAVETQALRSVTVSPDAGEEKAALYGTVPPRLEPVRLTAVPYYLWGNRGTGEMAVWLTTSD</sequence>
<dbReference type="Pfam" id="PF20737">
    <property type="entry name" value="Glyco_hydro127C"/>
    <property type="match status" value="1"/>
</dbReference>
<dbReference type="KEGG" id="saca:FFV09_03300"/>
<dbReference type="InterPro" id="IPR049174">
    <property type="entry name" value="Beta-AFase-like"/>
</dbReference>
<dbReference type="EMBL" id="CP041217">
    <property type="protein sequence ID" value="QDH19971.1"/>
    <property type="molecule type" value="Genomic_DNA"/>
</dbReference>
<dbReference type="AlphaFoldDB" id="A0A4Y6UUF4"/>
<evidence type="ECO:0000259" key="2">
    <source>
        <dbReference type="Pfam" id="PF20736"/>
    </source>
</evidence>
<keyword evidence="5" id="KW-1185">Reference proteome</keyword>
<dbReference type="InterPro" id="IPR008928">
    <property type="entry name" value="6-hairpin_glycosidase_sf"/>
</dbReference>
<reference evidence="4 5" key="1">
    <citation type="submission" date="2019-06" db="EMBL/GenBank/DDBJ databases">
        <title>Saccharibacillus brassicae sp. nov., an endophytic bacterium isolated from Chinese cabbage seeds (Brassica pekinensis).</title>
        <authorList>
            <person name="Jiang L."/>
            <person name="Lee J."/>
            <person name="Kim S.W."/>
        </authorList>
    </citation>
    <scope>NUCLEOTIDE SEQUENCE [LARGE SCALE GENOMIC DNA]</scope>
    <source>
        <strain evidence="5">KCTC 43072 / ATSA2</strain>
    </source>
</reference>
<evidence type="ECO:0000259" key="3">
    <source>
        <dbReference type="Pfam" id="PF20737"/>
    </source>
</evidence>
<dbReference type="Pfam" id="PF20736">
    <property type="entry name" value="Glyco_hydro127M"/>
    <property type="match status" value="1"/>
</dbReference>
<organism evidence="4 5">
    <name type="scientific">Saccharibacillus brassicae</name>
    <dbReference type="NCBI Taxonomy" id="2583377"/>
    <lineage>
        <taxon>Bacteria</taxon>
        <taxon>Bacillati</taxon>
        <taxon>Bacillota</taxon>
        <taxon>Bacilli</taxon>
        <taxon>Bacillales</taxon>
        <taxon>Paenibacillaceae</taxon>
        <taxon>Saccharibacillus</taxon>
    </lineage>
</organism>
<dbReference type="PANTHER" id="PTHR43465:SF2">
    <property type="entry name" value="DUF1680 DOMAIN PROTEIN (AFU_ORTHOLOGUE AFUA_1G08910)"/>
    <property type="match status" value="1"/>
</dbReference>
<evidence type="ECO:0000313" key="4">
    <source>
        <dbReference type="EMBL" id="QDH19971.1"/>
    </source>
</evidence>
<dbReference type="InterPro" id="IPR012878">
    <property type="entry name" value="Beta-AFase-like_GH127_cat"/>
</dbReference>
<protein>
    <submittedName>
        <fullName evidence="4">Glycoside hydrolase family 127 protein</fullName>
    </submittedName>
</protein>
<dbReference type="InterPro" id="IPR012341">
    <property type="entry name" value="6hp_glycosidase-like_sf"/>
</dbReference>
<evidence type="ECO:0000313" key="5">
    <source>
        <dbReference type="Proteomes" id="UP000316968"/>
    </source>
</evidence>
<dbReference type="Proteomes" id="UP000316968">
    <property type="component" value="Chromosome"/>
</dbReference>
<dbReference type="PANTHER" id="PTHR43465">
    <property type="entry name" value="DUF1680 DOMAIN PROTEIN (AFU_ORTHOLOGUE AFUA_1G08910)"/>
    <property type="match status" value="1"/>
</dbReference>